<evidence type="ECO:0000313" key="1">
    <source>
        <dbReference type="EMBL" id="MCX2977995.1"/>
    </source>
</evidence>
<gene>
    <name evidence="1" type="ORF">EYC82_11570</name>
</gene>
<comment type="caution">
    <text evidence="1">The sequence shown here is derived from an EMBL/GenBank/DDBJ whole genome shotgun (WGS) entry which is preliminary data.</text>
</comment>
<dbReference type="RefSeq" id="WP_279249697.1">
    <property type="nucleotide sequence ID" value="NZ_SHNO01000001.1"/>
</dbReference>
<protein>
    <recommendedName>
        <fullName evidence="3">Lipoprotein</fullName>
    </recommendedName>
</protein>
<organism evidence="1 2">
    <name type="scientific">Candidatus Marimicrobium litorale</name>
    <dbReference type="NCBI Taxonomy" id="2518991"/>
    <lineage>
        <taxon>Bacteria</taxon>
        <taxon>Pseudomonadati</taxon>
        <taxon>Pseudomonadota</taxon>
        <taxon>Gammaproteobacteria</taxon>
        <taxon>Cellvibrionales</taxon>
        <taxon>Halieaceae</taxon>
        <taxon>Marimicrobium</taxon>
    </lineage>
</organism>
<proteinExistence type="predicted"/>
<dbReference type="PROSITE" id="PS51257">
    <property type="entry name" value="PROKAR_LIPOPROTEIN"/>
    <property type="match status" value="1"/>
</dbReference>
<keyword evidence="2" id="KW-1185">Reference proteome</keyword>
<dbReference type="Proteomes" id="UP001143304">
    <property type="component" value="Unassembled WGS sequence"/>
</dbReference>
<evidence type="ECO:0000313" key="2">
    <source>
        <dbReference type="Proteomes" id="UP001143304"/>
    </source>
</evidence>
<accession>A0ABT3T6U8</accession>
<evidence type="ECO:0008006" key="3">
    <source>
        <dbReference type="Google" id="ProtNLM"/>
    </source>
</evidence>
<name>A0ABT3T6U8_9GAMM</name>
<dbReference type="EMBL" id="SHNO01000001">
    <property type="protein sequence ID" value="MCX2977995.1"/>
    <property type="molecule type" value="Genomic_DNA"/>
</dbReference>
<sequence>MKSILFFCVFLVITGCGDKSASEVASDEIKAAAFEQQVRGFVFSDWAYDVPKEDPGECPEGMNITDEDFFSDEYAAVRDEVQKRWDAGDRDGALELLPADACKDPTVWPDPGHILLKGNASVAGLDLDGKTSSADSGGQCAHDDFIGADGTTGVDNQHYRLMGCVKGYRPDGLFDRLFDTKNSILENGYATLLELKLVEGTPDNGRVEARLFTSAGPVTKDANSNVVPDMSQLVHEDAMYHSEVFQGEIRDGIFTAGPVDAKLRFKVQAIDNHYYFRDLQIRAKMNSDGSMKGVLAGYWDIENTFDFLTEVYIGPIHLGRAAANNIGYMCSGVYHALPQVADGHPDPVTGKCTSMSTVINFEAVPAFVIMPPQVAQH</sequence>
<reference evidence="1" key="1">
    <citation type="submission" date="2019-02" db="EMBL/GenBank/DDBJ databases">
        <authorList>
            <person name="Li S.-H."/>
        </authorList>
    </citation>
    <scope>NUCLEOTIDE SEQUENCE</scope>
    <source>
        <strain evidence="1">IMCC11814</strain>
    </source>
</reference>